<dbReference type="EC" id="1.20.9.1" evidence="8"/>
<evidence type="ECO:0000259" key="6">
    <source>
        <dbReference type="Pfam" id="PF01568"/>
    </source>
</evidence>
<dbReference type="RefSeq" id="WP_121646000.1">
    <property type="nucleotide sequence ID" value="NZ_RCWN01000001.1"/>
</dbReference>
<dbReference type="AlphaFoldDB" id="A0A3L7JED0"/>
<dbReference type="GO" id="GO:0022904">
    <property type="term" value="P:respiratory electron transport chain"/>
    <property type="evidence" value="ECO:0007669"/>
    <property type="project" value="TreeGrafter"/>
</dbReference>
<dbReference type="Gene3D" id="3.40.228.10">
    <property type="entry name" value="Dimethylsulfoxide Reductase, domain 2"/>
    <property type="match status" value="1"/>
</dbReference>
<protein>
    <submittedName>
        <fullName evidence="8">Arsenate reductase (Azurin) large subunit</fullName>
        <ecNumber evidence="8">1.20.9.1</ecNumber>
    </submittedName>
</protein>
<gene>
    <name evidence="8" type="ORF">D8780_13100</name>
</gene>
<evidence type="ECO:0000256" key="4">
    <source>
        <dbReference type="SAM" id="MobiDB-lite"/>
    </source>
</evidence>
<dbReference type="Pfam" id="PF18465">
    <property type="entry name" value="Rieske_3"/>
    <property type="match status" value="1"/>
</dbReference>
<reference evidence="8 9" key="1">
    <citation type="submission" date="2018-10" db="EMBL/GenBank/DDBJ databases">
        <title>Notoacmeibacter sp. M2BS9Y-3-1, whole genome shotgun sequence.</title>
        <authorList>
            <person name="Tuo L."/>
        </authorList>
    </citation>
    <scope>NUCLEOTIDE SEQUENCE [LARGE SCALE GENOMIC DNA]</scope>
    <source>
        <strain evidence="8 9">M2BS9Y-3-1</strain>
    </source>
</reference>
<keyword evidence="8" id="KW-0560">Oxidoreductase</keyword>
<dbReference type="Pfam" id="PF00384">
    <property type="entry name" value="Molybdopterin"/>
    <property type="match status" value="1"/>
</dbReference>
<feature type="domain" description="Arsenite oxidase subunit AioA/Iodate reductase subunit IdrA 3Fe-4S cluster" evidence="7">
    <location>
        <begin position="27"/>
        <end position="122"/>
    </location>
</feature>
<dbReference type="GO" id="GO:0043546">
    <property type="term" value="F:molybdopterin cofactor binding"/>
    <property type="evidence" value="ECO:0007669"/>
    <property type="project" value="InterPro"/>
</dbReference>
<dbReference type="GO" id="GO:0051536">
    <property type="term" value="F:iron-sulfur cluster binding"/>
    <property type="evidence" value="ECO:0007669"/>
    <property type="project" value="UniProtKB-KW"/>
</dbReference>
<dbReference type="InterPro" id="IPR009010">
    <property type="entry name" value="Asp_de-COase-like_dom_sf"/>
</dbReference>
<dbReference type="SUPFAM" id="SSF50692">
    <property type="entry name" value="ADC-like"/>
    <property type="match status" value="1"/>
</dbReference>
<evidence type="ECO:0000256" key="2">
    <source>
        <dbReference type="ARBA" id="ARBA00023004"/>
    </source>
</evidence>
<evidence type="ECO:0000313" key="8">
    <source>
        <dbReference type="EMBL" id="RLQ89033.1"/>
    </source>
</evidence>
<dbReference type="InterPro" id="IPR006656">
    <property type="entry name" value="Mopterin_OxRdtase"/>
</dbReference>
<dbReference type="GO" id="GO:0016020">
    <property type="term" value="C:membrane"/>
    <property type="evidence" value="ECO:0007669"/>
    <property type="project" value="TreeGrafter"/>
</dbReference>
<feature type="domain" description="Molybdopterin dinucleotide-binding" evidence="6">
    <location>
        <begin position="729"/>
        <end position="783"/>
    </location>
</feature>
<dbReference type="GO" id="GO:1990204">
    <property type="term" value="C:oxidoreductase complex"/>
    <property type="evidence" value="ECO:0007669"/>
    <property type="project" value="UniProtKB-ARBA"/>
</dbReference>
<dbReference type="InterPro" id="IPR006657">
    <property type="entry name" value="MoPterin_dinucl-bd_dom"/>
</dbReference>
<dbReference type="GO" id="GO:0046872">
    <property type="term" value="F:metal ion binding"/>
    <property type="evidence" value="ECO:0007669"/>
    <property type="project" value="UniProtKB-KW"/>
</dbReference>
<dbReference type="Gene3D" id="2.40.40.20">
    <property type="match status" value="1"/>
</dbReference>
<feature type="region of interest" description="Disordered" evidence="4">
    <location>
        <begin position="431"/>
        <end position="459"/>
    </location>
</feature>
<dbReference type="Gene3D" id="3.30.200.200">
    <property type="match status" value="1"/>
</dbReference>
<name>A0A3L7JED0_9HYPH</name>
<dbReference type="GO" id="GO:0050611">
    <property type="term" value="F:arsenate reductase (azurin) activity"/>
    <property type="evidence" value="ECO:0007669"/>
    <property type="project" value="UniProtKB-EC"/>
</dbReference>
<keyword evidence="3" id="KW-0411">Iron-sulfur</keyword>
<dbReference type="Gene3D" id="3.40.50.740">
    <property type="match status" value="1"/>
</dbReference>
<dbReference type="InterPro" id="IPR050123">
    <property type="entry name" value="Prok_molybdopt-oxidoreductase"/>
</dbReference>
<dbReference type="NCBIfam" id="TIGR02693">
    <property type="entry name" value="arsenite_ox_L"/>
    <property type="match status" value="1"/>
</dbReference>
<dbReference type="GO" id="GO:0003954">
    <property type="term" value="F:NADH dehydrogenase activity"/>
    <property type="evidence" value="ECO:0007669"/>
    <property type="project" value="TreeGrafter"/>
</dbReference>
<keyword evidence="1" id="KW-0479">Metal-binding</keyword>
<evidence type="ECO:0000256" key="1">
    <source>
        <dbReference type="ARBA" id="ARBA00022723"/>
    </source>
</evidence>
<keyword evidence="9" id="KW-1185">Reference proteome</keyword>
<comment type="caution">
    <text evidence="8">The sequence shown here is derived from an EMBL/GenBank/DDBJ whole genome shotgun (WGS) entry which is preliminary data.</text>
</comment>
<keyword evidence="2" id="KW-0408">Iron</keyword>
<dbReference type="InterPro" id="IPR014066">
    <property type="entry name" value="AioA/IdrA_lsu"/>
</dbReference>
<dbReference type="PANTHER" id="PTHR43105">
    <property type="entry name" value="RESPIRATORY NITRATE REDUCTASE"/>
    <property type="match status" value="1"/>
</dbReference>
<organism evidence="8 9">
    <name type="scientific">Notoacmeibacter ruber</name>
    <dbReference type="NCBI Taxonomy" id="2670375"/>
    <lineage>
        <taxon>Bacteria</taxon>
        <taxon>Pseudomonadati</taxon>
        <taxon>Pseudomonadota</taxon>
        <taxon>Alphaproteobacteria</taxon>
        <taxon>Hyphomicrobiales</taxon>
        <taxon>Notoacmeibacteraceae</taxon>
        <taxon>Notoacmeibacter</taxon>
    </lineage>
</organism>
<dbReference type="SUPFAM" id="SSF53706">
    <property type="entry name" value="Formate dehydrogenase/DMSO reductase, domains 1-3"/>
    <property type="match status" value="1"/>
</dbReference>
<feature type="domain" description="Molybdopterin oxidoreductase" evidence="5">
    <location>
        <begin position="125"/>
        <end position="597"/>
    </location>
</feature>
<dbReference type="PANTHER" id="PTHR43105:SF10">
    <property type="entry name" value="NADH-QUINONE OXIDOREDUCTASE SUBUNIT G"/>
    <property type="match status" value="1"/>
</dbReference>
<evidence type="ECO:0000259" key="5">
    <source>
        <dbReference type="Pfam" id="PF00384"/>
    </source>
</evidence>
<dbReference type="EMBL" id="RCWN01000001">
    <property type="protein sequence ID" value="RLQ89033.1"/>
    <property type="molecule type" value="Genomic_DNA"/>
</dbReference>
<accession>A0A3L7JED0</accession>
<dbReference type="InterPro" id="IPR041632">
    <property type="entry name" value="AioA/IdrA_3Fe-4S"/>
</dbReference>
<evidence type="ECO:0000313" key="9">
    <source>
        <dbReference type="Proteomes" id="UP000281094"/>
    </source>
</evidence>
<proteinExistence type="predicted"/>
<dbReference type="Pfam" id="PF01568">
    <property type="entry name" value="Molydop_binding"/>
    <property type="match status" value="1"/>
</dbReference>
<evidence type="ECO:0000259" key="7">
    <source>
        <dbReference type="Pfam" id="PF18465"/>
    </source>
</evidence>
<sequence>MTTPYDNPDVDVVPLPPVDAEKITTACDYCIVACGFLAYRWPVGKQGGPAADQNALGIDFPTGAPMTAWVSPNQHNIVDHEGKPHHVIIIPDPDTPVVNVDGNHSIRGGTLAQKLYNPTTPTRERLREPMIRVVDTLTPVSWDVVTDVMAEVSKYVLEKHGVHAWGMKTYSYEFFENTYAISKLVNNSIGTPIYAPHDKPQAAEDTPGLDDAGINAFSASYDDWGKTDVAFCSGVDPYETKTVLFTSWMMYGDNPDKKMIMVTPHRTMGVQYALEHGGLWLPVIPGSDTALHLAISKIILQNNWQDQEFIDKWIANRWEVNSGYGRGTRNTRWQWRTTWGRFQSDWEDYQKFIMEEPAADLAKASEITGLKPELIEQAAEMIAKPKEDGTRVKTSFMLEKGNYWSNNYMNTASLASLGLVCGAGNRPGQVISRGGGHQRGWMGSGPKRGYLSPEKHPGRRKKSVNVDRWVMDGNVRFMWVMGTVWFPAMLASQELGSRVHNLVKESKHQPRSVDRDHLIEVYKKRVDEGGMVLVNSDIYPVDPLNTQIADIVLPAAAWGEEDRSRCNAERRLRLYSKIADAPGNAKSDWWAIAQFAKKMGFEGFEWENSADIFEEAARFSRTGVLSYYALHKKAQEEGKRSHDKLRELGTTGIQTPIRMVDGELVGTKRLHDPENQWGEIEGSVADQKWLYSFGTHSGKALLLRTPWENNGWSDFYEAIKPRSEKNEVWITNGRVNETWQSGFDDRRKPYLAKRWPWPYIFIHPDDAEPRGIESGDLVEGYNDTVYIQSGRPVGVQSDDLSFTKLKEDGHITTTEGSFVAVAIVSDEMRPGVTMANFNYPGSQANSVCHAVPDPVSGNYRYKLGRGVIRRVGESPYKHNFDEMSLKPRPVTMTATDEVTPWDFDSVIERKG</sequence>
<evidence type="ECO:0000256" key="3">
    <source>
        <dbReference type="ARBA" id="ARBA00023014"/>
    </source>
</evidence>
<dbReference type="Proteomes" id="UP000281094">
    <property type="component" value="Unassembled WGS sequence"/>
</dbReference>